<comment type="subcellular location">
    <subcellularLocation>
        <location evidence="1">Golgi apparatus</location>
        <location evidence="1">Golgi stack membrane</location>
        <topology evidence="1">Single-pass type II membrane protein</topology>
    </subcellularLocation>
    <subcellularLocation>
        <location evidence="2">Secreted</location>
    </subcellularLocation>
</comment>
<dbReference type="CDD" id="cd23966">
    <property type="entry name" value="GT29_ST3GAL1_2"/>
    <property type="match status" value="1"/>
</dbReference>
<evidence type="ECO:0000256" key="8">
    <source>
        <dbReference type="ARBA" id="ARBA00022679"/>
    </source>
</evidence>
<evidence type="ECO:0000256" key="20">
    <source>
        <dbReference type="ARBA" id="ARBA00042448"/>
    </source>
</evidence>
<evidence type="ECO:0000256" key="19">
    <source>
        <dbReference type="ARBA" id="ARBA00039107"/>
    </source>
</evidence>
<dbReference type="EC" id="2.4.3.4" evidence="19"/>
<dbReference type="GO" id="GO:0003836">
    <property type="term" value="F:beta-galactoside (CMP) alpha-2,3-sialyltransferase activity"/>
    <property type="evidence" value="ECO:0007669"/>
    <property type="project" value="UniProtKB-EC"/>
</dbReference>
<evidence type="ECO:0000256" key="22">
    <source>
        <dbReference type="ARBA" id="ARBA00042991"/>
    </source>
</evidence>
<dbReference type="PIRSF" id="PIRSF005557">
    <property type="entry name" value="Sialyl_trans"/>
    <property type="match status" value="1"/>
</dbReference>
<evidence type="ECO:0000256" key="23">
    <source>
        <dbReference type="ARBA" id="ARBA00043673"/>
    </source>
</evidence>
<keyword evidence="13" id="KW-0443">Lipid metabolism</keyword>
<evidence type="ECO:0000256" key="3">
    <source>
        <dbReference type="ARBA" id="ARBA00004922"/>
    </source>
</evidence>
<comment type="catalytic activity">
    <reaction evidence="26">
        <text>ganglioside GM1 (d18:1(4E)/18:0) + CMP-N-acetyl-beta-neuraminate = ganglioside GD1a (18:1(4E)/18:0) + CMP + H(+)</text>
        <dbReference type="Rhea" id="RHEA:48248"/>
        <dbReference type="ChEBI" id="CHEBI:15378"/>
        <dbReference type="ChEBI" id="CHEBI:57812"/>
        <dbReference type="ChEBI" id="CHEBI:60377"/>
        <dbReference type="ChEBI" id="CHEBI:73110"/>
        <dbReference type="ChEBI" id="CHEBI:90153"/>
    </reaction>
    <physiologicalReaction direction="left-to-right" evidence="26">
        <dbReference type="Rhea" id="RHEA:48249"/>
    </physiologicalReaction>
</comment>
<dbReference type="FunFam" id="3.90.1480.20:FF:000002">
    <property type="entry name" value="CMP-N-acetylneuraminate-beta-galactosamide- alpha-2,3-sialyltransferase 2"/>
    <property type="match status" value="1"/>
</dbReference>
<evidence type="ECO:0000313" key="37">
    <source>
        <dbReference type="Proteomes" id="UP001479290"/>
    </source>
</evidence>
<evidence type="ECO:0000256" key="2">
    <source>
        <dbReference type="ARBA" id="ARBA00004613"/>
    </source>
</evidence>
<keyword evidence="11 35" id="KW-1133">Transmembrane helix</keyword>
<feature type="binding site" evidence="33">
    <location>
        <position position="198"/>
    </location>
    <ligand>
        <name>substrate</name>
    </ligand>
</feature>
<evidence type="ECO:0000256" key="33">
    <source>
        <dbReference type="PIRSR" id="PIRSR005557-1"/>
    </source>
</evidence>
<feature type="binding site" evidence="33">
    <location>
        <position position="175"/>
    </location>
    <ligand>
        <name>substrate</name>
    </ligand>
</feature>
<keyword evidence="8" id="KW-0808">Transferase</keyword>
<dbReference type="PANTHER" id="PTHR46032:SF5">
    <property type="entry name" value="ST3 BETA-GALACTOSIDE ALPHA-2,3-SIALYLTRANSFERASE 8"/>
    <property type="match status" value="1"/>
</dbReference>
<dbReference type="GO" id="GO:0097503">
    <property type="term" value="P:sialylation"/>
    <property type="evidence" value="ECO:0007669"/>
    <property type="project" value="TreeGrafter"/>
</dbReference>
<dbReference type="GO" id="GO:0032580">
    <property type="term" value="C:Golgi cisterna membrane"/>
    <property type="evidence" value="ECO:0007669"/>
    <property type="project" value="UniProtKB-SubCell"/>
</dbReference>
<feature type="binding site" evidence="33">
    <location>
        <position position="258"/>
    </location>
    <ligand>
        <name>substrate</name>
    </ligand>
</feature>
<dbReference type="GO" id="GO:0006629">
    <property type="term" value="P:lipid metabolic process"/>
    <property type="evidence" value="ECO:0007669"/>
    <property type="project" value="UniProtKB-KW"/>
</dbReference>
<evidence type="ECO:0000256" key="18">
    <source>
        <dbReference type="ARBA" id="ARBA00039106"/>
    </source>
</evidence>
<dbReference type="Gene3D" id="3.90.1480.20">
    <property type="entry name" value="Glycosyl transferase family 29"/>
    <property type="match status" value="1"/>
</dbReference>
<dbReference type="InterPro" id="IPR038578">
    <property type="entry name" value="GT29-like_sf"/>
</dbReference>
<comment type="catalytic activity">
    <reaction evidence="25">
        <text>a ganglioside GA1 + CMP-N-acetyl-beta-neuraminate = a ganglioside GM1b + CMP + H(+)</text>
        <dbReference type="Rhea" id="RHEA:48244"/>
        <dbReference type="ChEBI" id="CHEBI:15378"/>
        <dbReference type="ChEBI" id="CHEBI:57812"/>
        <dbReference type="ChEBI" id="CHEBI:60377"/>
        <dbReference type="ChEBI" id="CHEBI:88069"/>
        <dbReference type="ChEBI" id="CHEBI:90151"/>
    </reaction>
    <physiologicalReaction direction="left-to-right" evidence="25">
        <dbReference type="Rhea" id="RHEA:48245"/>
    </physiologicalReaction>
</comment>
<dbReference type="EC" id="2.4.3.2" evidence="18"/>
<organism evidence="36 37">
    <name type="scientific">Culter alburnus</name>
    <name type="common">Topmouth culter</name>
    <dbReference type="NCBI Taxonomy" id="194366"/>
    <lineage>
        <taxon>Eukaryota</taxon>
        <taxon>Metazoa</taxon>
        <taxon>Chordata</taxon>
        <taxon>Craniata</taxon>
        <taxon>Vertebrata</taxon>
        <taxon>Euteleostomi</taxon>
        <taxon>Actinopterygii</taxon>
        <taxon>Neopterygii</taxon>
        <taxon>Teleostei</taxon>
        <taxon>Ostariophysi</taxon>
        <taxon>Cypriniformes</taxon>
        <taxon>Xenocyprididae</taxon>
        <taxon>Xenocypridinae</taxon>
        <taxon>Culter</taxon>
    </lineage>
</organism>
<evidence type="ECO:0000256" key="15">
    <source>
        <dbReference type="ARBA" id="ARBA00023157"/>
    </source>
</evidence>
<evidence type="ECO:0000256" key="11">
    <source>
        <dbReference type="ARBA" id="ARBA00022989"/>
    </source>
</evidence>
<evidence type="ECO:0000256" key="32">
    <source>
        <dbReference type="ARBA" id="ARBA00082805"/>
    </source>
</evidence>
<evidence type="ECO:0000256" key="4">
    <source>
        <dbReference type="ARBA" id="ARBA00004934"/>
    </source>
</evidence>
<sequence length="366" mass="41592">MPVTAAVPLNLFLWKIHSKVQFVLTMMLRRKLYLGALLGAILFLMIAAHTIQKAGVVPITVSPSHHNVRIPTKNQTELHPITEPTRGHSCSCKSCIADMGVSEWFDQHYDHKQQPYFTGRDDDIDPASLKWWLSLQSSDGTIKDVTQEMFKIISPPLEDRTPRQNQCRKCAVVGNSGNLLKSKHGALIDSHSTVIRMNKAITVGYEEDVGNRTTHHFMYPESAIDLRPGIHLVLLPFKLKDLQWLSSALSTGEIKVTYMRVKNLVEADKDKVIVVNPAFFKYTYDKWAEHHGRYPSTGIVAIIFALHLCDEVSVFGYGADEQGHWHHYWEHNRNAGAFRKTGVHDADFETEVIQRLNAEGKIKLYR</sequence>
<proteinExistence type="inferred from homology"/>
<comment type="pathway">
    <text evidence="3">Protein modification; protein glycosylation.</text>
</comment>
<evidence type="ECO:0000256" key="21">
    <source>
        <dbReference type="ARBA" id="ARBA00042990"/>
    </source>
</evidence>
<comment type="catalytic activity">
    <reaction evidence="23">
        <text>a ganglioside GA1 (d18:1(4E)) + CMP-N-acetyl-beta-neuraminate = a ganglioside GM1b (d18:1(4E)) + CMP + H(+)</text>
        <dbReference type="Rhea" id="RHEA:47560"/>
        <dbReference type="ChEBI" id="CHEBI:15378"/>
        <dbReference type="ChEBI" id="CHEBI:27938"/>
        <dbReference type="ChEBI" id="CHEBI:57812"/>
        <dbReference type="ChEBI" id="CHEBI:60377"/>
        <dbReference type="ChEBI" id="CHEBI:78568"/>
    </reaction>
    <physiologicalReaction direction="left-to-right" evidence="23">
        <dbReference type="Rhea" id="RHEA:47561"/>
    </physiologicalReaction>
</comment>
<protein>
    <recommendedName>
        <fullName evidence="29">CMP-N-acetylneuraminate-beta-galactosamide-alpha-2,3-sialyltransferase 2</fullName>
        <ecNumber evidence="18">2.4.3.2</ecNumber>
        <ecNumber evidence="19">2.4.3.4</ecNumber>
    </recommendedName>
    <alternativeName>
        <fullName evidence="22">Gal-NAc6S</fullName>
    </alternativeName>
    <alternativeName>
        <fullName evidence="20">Gal-beta-1,3-GalNAc-alpha-2,3-sialyltransferase</fullName>
    </alternativeName>
    <alternativeName>
        <fullName evidence="21">Monosialoganglioside sialyltransferase</fullName>
    </alternativeName>
    <alternativeName>
        <fullName evidence="30">ST3Gal II</fullName>
    </alternativeName>
    <alternativeName>
        <fullName evidence="31">ST3GalA.2</fullName>
    </alternativeName>
    <alternativeName>
        <fullName evidence="32">Sialyltransferase 4B</fullName>
    </alternativeName>
</protein>
<keyword evidence="15" id="KW-1015">Disulfide bond</keyword>
<evidence type="ECO:0000313" key="36">
    <source>
        <dbReference type="EMBL" id="KAK9966622.1"/>
    </source>
</evidence>
<feature type="binding site" evidence="33">
    <location>
        <position position="298"/>
    </location>
    <ligand>
        <name>substrate</name>
    </ligand>
</feature>
<dbReference type="InterPro" id="IPR001675">
    <property type="entry name" value="Glyco_trans_29"/>
</dbReference>
<evidence type="ECO:0000256" key="27">
    <source>
        <dbReference type="ARBA" id="ARBA00052027"/>
    </source>
</evidence>
<comment type="catalytic activity">
    <reaction evidence="17">
        <text>a beta-D-galactosyl-(1-&gt;3)-N-acetyl-alpha-D-galactosaminyl derivative + CMP-N-acetyl-beta-neuraminate = an N-acetyl-alpha-neuraminyl-(2-&gt;3)-beta-D-galactosyl-(1-&gt;3)-N-acetyl-alpha-D-galactosaminyl derivative + CMP + H(+)</text>
        <dbReference type="Rhea" id="RHEA:21616"/>
        <dbReference type="ChEBI" id="CHEBI:15378"/>
        <dbReference type="ChEBI" id="CHEBI:57812"/>
        <dbReference type="ChEBI" id="CHEBI:60377"/>
        <dbReference type="ChEBI" id="CHEBI:133470"/>
        <dbReference type="ChEBI" id="CHEBI:139596"/>
        <dbReference type="EC" id="2.4.3.4"/>
    </reaction>
    <physiologicalReaction direction="left-to-right" evidence="17">
        <dbReference type="Rhea" id="RHEA:21617"/>
    </physiologicalReaction>
</comment>
<feature type="binding site" evidence="33">
    <location>
        <position position="318"/>
    </location>
    <ligand>
        <name>substrate</name>
    </ligand>
</feature>
<dbReference type="EMBL" id="JAWDJR010000011">
    <property type="protein sequence ID" value="KAK9966622.1"/>
    <property type="molecule type" value="Genomic_DNA"/>
</dbReference>
<keyword evidence="12" id="KW-0333">Golgi apparatus</keyword>
<feature type="transmembrane region" description="Helical" evidence="35">
    <location>
        <begin position="32"/>
        <end position="51"/>
    </location>
</feature>
<dbReference type="Proteomes" id="UP001479290">
    <property type="component" value="Unassembled WGS sequence"/>
</dbReference>
<dbReference type="GO" id="GO:0047288">
    <property type="term" value="F:beta-D-galactosyl-(1-&gt;3)-N-acetyl-beta-D-galactosaminide alpha-2,3- sialyltransferase"/>
    <property type="evidence" value="ECO:0007669"/>
    <property type="project" value="UniProtKB-EC"/>
</dbReference>
<keyword evidence="7" id="KW-0328">Glycosyltransferase</keyword>
<dbReference type="PANTHER" id="PTHR46032">
    <property type="entry name" value="ALPHA-2,3-SIALYLTRANSFERASE ST3GAL I ISOFORM X1"/>
    <property type="match status" value="1"/>
</dbReference>
<evidence type="ECO:0000256" key="31">
    <source>
        <dbReference type="ARBA" id="ARBA00081332"/>
    </source>
</evidence>
<keyword evidence="10" id="KW-0735">Signal-anchor</keyword>
<evidence type="ECO:0000256" key="35">
    <source>
        <dbReference type="SAM" id="Phobius"/>
    </source>
</evidence>
<evidence type="ECO:0000256" key="5">
    <source>
        <dbReference type="ARBA" id="ARBA00006003"/>
    </source>
</evidence>
<comment type="pathway">
    <text evidence="4">Glycolipid biosynthesis.</text>
</comment>
<feature type="disulfide bond" evidence="34">
    <location>
        <begin position="170"/>
        <end position="309"/>
    </location>
</feature>
<feature type="binding site" evidence="33">
    <location>
        <position position="294"/>
    </location>
    <ligand>
        <name>substrate</name>
    </ligand>
</feature>
<reference evidence="36 37" key="1">
    <citation type="submission" date="2024-05" db="EMBL/GenBank/DDBJ databases">
        <title>A high-quality chromosomal-level genome assembly of Topmouth culter (Culter alburnus).</title>
        <authorList>
            <person name="Zhao H."/>
        </authorList>
    </citation>
    <scope>NUCLEOTIDE SEQUENCE [LARGE SCALE GENOMIC DNA]</scope>
    <source>
        <strain evidence="36">CATC2023</strain>
        <tissue evidence="36">Muscle</tissue>
    </source>
</reference>
<comment type="caution">
    <text evidence="36">The sequence shown here is derived from an EMBL/GenBank/DDBJ whole genome shotgun (WGS) entry which is preliminary data.</text>
</comment>
<feature type="binding site" evidence="33">
    <location>
        <position position="327"/>
    </location>
    <ligand>
        <name>substrate</name>
    </ligand>
</feature>
<evidence type="ECO:0000256" key="26">
    <source>
        <dbReference type="ARBA" id="ARBA00047509"/>
    </source>
</evidence>
<evidence type="ECO:0000256" key="25">
    <source>
        <dbReference type="ARBA" id="ARBA00043816"/>
    </source>
</evidence>
<dbReference type="EMBL" id="JAWDJR010000011">
    <property type="protein sequence ID" value="KAK9966621.1"/>
    <property type="molecule type" value="Genomic_DNA"/>
</dbReference>
<evidence type="ECO:0000256" key="13">
    <source>
        <dbReference type="ARBA" id="ARBA00023098"/>
    </source>
</evidence>
<keyword evidence="37" id="KW-1185">Reference proteome</keyword>
<evidence type="ECO:0000256" key="16">
    <source>
        <dbReference type="ARBA" id="ARBA00023180"/>
    </source>
</evidence>
<dbReference type="InterPro" id="IPR012163">
    <property type="entry name" value="Sialyl_trans"/>
</dbReference>
<comment type="catalytic activity">
    <reaction evidence="24">
        <text>a ganglioside GM1 (d18:1(4E)) + CMP-N-acetyl-beta-neuraminate = a ganglioside GD1a (d18:1(4E)) + CMP + H(+)</text>
        <dbReference type="Rhea" id="RHEA:18021"/>
        <dbReference type="ChEBI" id="CHEBI:15378"/>
        <dbReference type="ChEBI" id="CHEBI:57812"/>
        <dbReference type="ChEBI" id="CHEBI:60377"/>
        <dbReference type="ChEBI" id="CHEBI:77709"/>
        <dbReference type="ChEBI" id="CHEBI:78445"/>
        <dbReference type="EC" id="2.4.3.2"/>
    </reaction>
    <physiologicalReaction direction="left-to-right" evidence="24">
        <dbReference type="Rhea" id="RHEA:18022"/>
    </physiologicalReaction>
</comment>
<evidence type="ECO:0000256" key="30">
    <source>
        <dbReference type="ARBA" id="ARBA00081228"/>
    </source>
</evidence>
<comment type="catalytic activity">
    <reaction evidence="27">
        <text>a globoside GalGb4Cer + CMP-N-acetyl-beta-neuraminate = a globoside MSGG + CMP + H(+)</text>
        <dbReference type="Rhea" id="RHEA:65372"/>
        <dbReference type="ChEBI" id="CHEBI:15378"/>
        <dbReference type="ChEBI" id="CHEBI:57812"/>
        <dbReference type="ChEBI" id="CHEBI:60377"/>
        <dbReference type="ChEBI" id="CHEBI:140623"/>
        <dbReference type="ChEBI" id="CHEBI:140691"/>
    </reaction>
    <physiologicalReaction direction="left-to-right" evidence="27">
        <dbReference type="Rhea" id="RHEA:65373"/>
    </physiologicalReaction>
</comment>
<evidence type="ECO:0000256" key="7">
    <source>
        <dbReference type="ARBA" id="ARBA00022676"/>
    </source>
</evidence>
<feature type="binding site" evidence="33">
    <location>
        <position position="136"/>
    </location>
    <ligand>
        <name>substrate</name>
    </ligand>
</feature>
<comment type="subunit">
    <text evidence="28">Homodimer; disulfide-linked. Homodimer formation occurs in the endoplasmic reticulum.</text>
</comment>
<evidence type="ECO:0000256" key="6">
    <source>
        <dbReference type="ARBA" id="ARBA00022525"/>
    </source>
</evidence>
<evidence type="ECO:0000256" key="10">
    <source>
        <dbReference type="ARBA" id="ARBA00022968"/>
    </source>
</evidence>
<keyword evidence="16" id="KW-0325">Glycoprotein</keyword>
<name>A0AAW2A2B4_CULAL</name>
<evidence type="ECO:0000256" key="28">
    <source>
        <dbReference type="ARBA" id="ARBA00062545"/>
    </source>
</evidence>
<evidence type="ECO:0000256" key="17">
    <source>
        <dbReference type="ARBA" id="ARBA00036292"/>
    </source>
</evidence>
<feature type="binding site" evidence="33">
    <location>
        <position position="344"/>
    </location>
    <ligand>
        <name>substrate</name>
    </ligand>
</feature>
<keyword evidence="9 35" id="KW-0812">Transmembrane</keyword>
<evidence type="ECO:0000256" key="9">
    <source>
        <dbReference type="ARBA" id="ARBA00022692"/>
    </source>
</evidence>
<evidence type="ECO:0000256" key="34">
    <source>
        <dbReference type="PIRSR" id="PIRSR005557-2"/>
    </source>
</evidence>
<dbReference type="Pfam" id="PF00777">
    <property type="entry name" value="Glyco_transf_29"/>
    <property type="match status" value="1"/>
</dbReference>
<dbReference type="GO" id="GO:0005576">
    <property type="term" value="C:extracellular region"/>
    <property type="evidence" value="ECO:0007669"/>
    <property type="project" value="UniProtKB-SubCell"/>
</dbReference>
<dbReference type="AlphaFoldDB" id="A0AAW2A2B4"/>
<gene>
    <name evidence="36" type="ORF">ABG768_003720</name>
</gene>
<keyword evidence="14 35" id="KW-0472">Membrane</keyword>
<comment type="similarity">
    <text evidence="5">Belongs to the glycosyltransferase 29 family.</text>
</comment>
<evidence type="ECO:0000256" key="12">
    <source>
        <dbReference type="ARBA" id="ARBA00023034"/>
    </source>
</evidence>
<dbReference type="InterPro" id="IPR051757">
    <property type="entry name" value="Beta-gal_alpha2-3_sialyltrans"/>
</dbReference>
<accession>A0AAW2A2B4</accession>
<evidence type="ECO:0000256" key="14">
    <source>
        <dbReference type="ARBA" id="ARBA00023136"/>
    </source>
</evidence>
<evidence type="ECO:0000256" key="29">
    <source>
        <dbReference type="ARBA" id="ARBA00072809"/>
    </source>
</evidence>
<evidence type="ECO:0000256" key="24">
    <source>
        <dbReference type="ARBA" id="ARBA00043773"/>
    </source>
</evidence>
<evidence type="ECO:0000256" key="1">
    <source>
        <dbReference type="ARBA" id="ARBA00004447"/>
    </source>
</evidence>
<keyword evidence="6" id="KW-0964">Secreted</keyword>